<dbReference type="PANTHER" id="PTHR11886:SF35">
    <property type="entry name" value="DYNEIN LIGHT CHAIN"/>
    <property type="match status" value="1"/>
</dbReference>
<keyword evidence="7" id="KW-0653">Protein transport</keyword>
<evidence type="ECO:0000313" key="11">
    <source>
        <dbReference type="EMBL" id="TMS39687.1"/>
    </source>
</evidence>
<dbReference type="Proteomes" id="UP000298663">
    <property type="component" value="Chromosome X"/>
</dbReference>
<keyword evidence="10" id="KW-0505">Motor protein</keyword>
<dbReference type="STRING" id="34508.A0A4U8V6Z4"/>
<comment type="similarity">
    <text evidence="10">Belongs to the dynein light chain family.</text>
</comment>
<keyword evidence="6" id="KW-0509">mRNA transport</keyword>
<dbReference type="GO" id="GO:0015031">
    <property type="term" value="P:protein transport"/>
    <property type="evidence" value="ECO:0007669"/>
    <property type="project" value="UniProtKB-KW"/>
</dbReference>
<keyword evidence="8 10" id="KW-0206">Cytoskeleton</keyword>
<keyword evidence="9" id="KW-0539">Nucleus</keyword>
<dbReference type="GO" id="GO:0007017">
    <property type="term" value="P:microtubule-based process"/>
    <property type="evidence" value="ECO:0007669"/>
    <property type="project" value="InterPro"/>
</dbReference>
<dbReference type="GO" id="GO:0005634">
    <property type="term" value="C:nucleus"/>
    <property type="evidence" value="ECO:0007669"/>
    <property type="project" value="UniProtKB-SubCell"/>
</dbReference>
<evidence type="ECO:0000256" key="4">
    <source>
        <dbReference type="ARBA" id="ARBA00022490"/>
    </source>
</evidence>
<dbReference type="EMBL" id="CM016762">
    <property type="protein sequence ID" value="TMS39687.1"/>
    <property type="molecule type" value="Genomic_DNA"/>
</dbReference>
<name>A0A4U8V6Z4_STECR</name>
<keyword evidence="10" id="KW-0243">Dynein</keyword>
<dbReference type="InterPro" id="IPR037177">
    <property type="entry name" value="DLC_sf"/>
</dbReference>
<evidence type="ECO:0000256" key="6">
    <source>
        <dbReference type="ARBA" id="ARBA00022816"/>
    </source>
</evidence>
<evidence type="ECO:0000256" key="1">
    <source>
        <dbReference type="ARBA" id="ARBA00004123"/>
    </source>
</evidence>
<evidence type="ECO:0000256" key="10">
    <source>
        <dbReference type="RuleBase" id="RU365010"/>
    </source>
</evidence>
<keyword evidence="3" id="KW-0813">Transport</keyword>
<dbReference type="GO" id="GO:0051028">
    <property type="term" value="P:mRNA transport"/>
    <property type="evidence" value="ECO:0007669"/>
    <property type="project" value="UniProtKB-KW"/>
</dbReference>
<dbReference type="GO" id="GO:0005874">
    <property type="term" value="C:microtubule"/>
    <property type="evidence" value="ECO:0007669"/>
    <property type="project" value="UniProtKB-KW"/>
</dbReference>
<dbReference type="SMART" id="SM01375">
    <property type="entry name" value="Dynein_light"/>
    <property type="match status" value="1"/>
</dbReference>
<protein>
    <recommendedName>
        <fullName evidence="10">Dynein light chain</fullName>
    </recommendedName>
</protein>
<dbReference type="AlphaFoldDB" id="A0A4U8V6Z4"/>
<evidence type="ECO:0000256" key="9">
    <source>
        <dbReference type="ARBA" id="ARBA00023242"/>
    </source>
</evidence>
<reference evidence="11 12" key="1">
    <citation type="journal article" date="2015" name="Genome Biol.">
        <title>Comparative genomics of Steinernema reveals deeply conserved gene regulatory networks.</title>
        <authorList>
            <person name="Dillman A.R."/>
            <person name="Macchietto M."/>
            <person name="Porter C.F."/>
            <person name="Rogers A."/>
            <person name="Williams B."/>
            <person name="Antoshechkin I."/>
            <person name="Lee M.M."/>
            <person name="Goodwin Z."/>
            <person name="Lu X."/>
            <person name="Lewis E.E."/>
            <person name="Goodrich-Blair H."/>
            <person name="Stock S.P."/>
            <person name="Adams B.J."/>
            <person name="Sternberg P.W."/>
            <person name="Mortazavi A."/>
        </authorList>
    </citation>
    <scope>NUCLEOTIDE SEQUENCE [LARGE SCALE GENOMIC DNA]</scope>
    <source>
        <strain evidence="11 12">ALL</strain>
    </source>
</reference>
<evidence type="ECO:0000313" key="12">
    <source>
        <dbReference type="Proteomes" id="UP000298663"/>
    </source>
</evidence>
<evidence type="ECO:0000256" key="2">
    <source>
        <dbReference type="ARBA" id="ARBA00004245"/>
    </source>
</evidence>
<dbReference type="GO" id="GO:0005868">
    <property type="term" value="C:cytoplasmic dynein complex"/>
    <property type="evidence" value="ECO:0007669"/>
    <property type="project" value="TreeGrafter"/>
</dbReference>
<evidence type="ECO:0000256" key="5">
    <source>
        <dbReference type="ARBA" id="ARBA00022701"/>
    </source>
</evidence>
<keyword evidence="12" id="KW-1185">Reference proteome</keyword>
<sequence length="115" mass="13120">MKHLNIAQNSMQYDAGFEFATVHISSLPQPLLEEACNVASASMRNSDHELDVAIDLKRHFDEKHGGYWHCVVGRNFGSFVTHDDGNLCYFKVGKTSVLLFRTYTQLSHFLRCRPT</sequence>
<dbReference type="FunFam" id="3.30.740.10:FF:000005">
    <property type="entry name" value="Dynein light chain"/>
    <property type="match status" value="1"/>
</dbReference>
<proteinExistence type="inferred from homology"/>
<organism evidence="11 12">
    <name type="scientific">Steinernema carpocapsae</name>
    <name type="common">Entomopathogenic nematode</name>
    <dbReference type="NCBI Taxonomy" id="34508"/>
    <lineage>
        <taxon>Eukaryota</taxon>
        <taxon>Metazoa</taxon>
        <taxon>Ecdysozoa</taxon>
        <taxon>Nematoda</taxon>
        <taxon>Chromadorea</taxon>
        <taxon>Rhabditida</taxon>
        <taxon>Tylenchina</taxon>
        <taxon>Panagrolaimomorpha</taxon>
        <taxon>Strongyloidoidea</taxon>
        <taxon>Steinernematidae</taxon>
        <taxon>Steinernema</taxon>
    </lineage>
</organism>
<dbReference type="InterPro" id="IPR001372">
    <property type="entry name" value="Dynein_light_chain_typ-1/2"/>
</dbReference>
<evidence type="ECO:0000256" key="8">
    <source>
        <dbReference type="ARBA" id="ARBA00023212"/>
    </source>
</evidence>
<gene>
    <name evidence="11" type="ORF">L596_006172</name>
</gene>
<dbReference type="OrthoDB" id="6506078at2759"/>
<dbReference type="Gene3D" id="3.30.740.10">
    <property type="entry name" value="Protein Inhibitor Of Neuronal Nitric Oxide Synthase"/>
    <property type="match status" value="1"/>
</dbReference>
<dbReference type="Pfam" id="PF01221">
    <property type="entry name" value="Dynein_light"/>
    <property type="match status" value="1"/>
</dbReference>
<keyword evidence="5 10" id="KW-0493">Microtubule</keyword>
<dbReference type="SUPFAM" id="SSF54648">
    <property type="entry name" value="DLC"/>
    <property type="match status" value="1"/>
</dbReference>
<evidence type="ECO:0000256" key="7">
    <source>
        <dbReference type="ARBA" id="ARBA00022927"/>
    </source>
</evidence>
<accession>A0A4U8V6Z4</accession>
<evidence type="ECO:0000256" key="3">
    <source>
        <dbReference type="ARBA" id="ARBA00022448"/>
    </source>
</evidence>
<reference evidence="11 12" key="2">
    <citation type="journal article" date="2019" name="G3 (Bethesda)">
        <title>Hybrid Assembly of the Genome of the Entomopathogenic Nematode Steinernema carpocapsae Identifies the X-Chromosome.</title>
        <authorList>
            <person name="Serra L."/>
            <person name="Macchietto M."/>
            <person name="Macias-Munoz A."/>
            <person name="McGill C.J."/>
            <person name="Rodriguez I.M."/>
            <person name="Rodriguez B."/>
            <person name="Murad R."/>
            <person name="Mortazavi A."/>
        </authorList>
    </citation>
    <scope>NUCLEOTIDE SEQUENCE [LARGE SCALE GENOMIC DNA]</scope>
    <source>
        <strain evidence="11 12">ALL</strain>
    </source>
</reference>
<dbReference type="PANTHER" id="PTHR11886">
    <property type="entry name" value="DYNEIN LIGHT CHAIN"/>
    <property type="match status" value="1"/>
</dbReference>
<comment type="subcellular location">
    <subcellularLocation>
        <location evidence="2 10">Cytoplasm</location>
        <location evidence="2 10">Cytoskeleton</location>
    </subcellularLocation>
    <subcellularLocation>
        <location evidence="1">Nucleus</location>
    </subcellularLocation>
</comment>
<keyword evidence="4 10" id="KW-0963">Cytoplasm</keyword>
<dbReference type="GO" id="GO:0045505">
    <property type="term" value="F:dynein intermediate chain binding"/>
    <property type="evidence" value="ECO:0007669"/>
    <property type="project" value="TreeGrafter"/>
</dbReference>